<evidence type="ECO:0000256" key="5">
    <source>
        <dbReference type="ARBA" id="ARBA00016902"/>
    </source>
</evidence>
<evidence type="ECO:0000259" key="10">
    <source>
        <dbReference type="Pfam" id="PF05697"/>
    </source>
</evidence>
<dbReference type="InterPro" id="IPR005215">
    <property type="entry name" value="Trig_fac"/>
</dbReference>
<dbReference type="Pfam" id="PF05697">
    <property type="entry name" value="Trigger_N"/>
    <property type="match status" value="1"/>
</dbReference>
<evidence type="ECO:0000256" key="7">
    <source>
        <dbReference type="ARBA" id="ARBA00023186"/>
    </source>
</evidence>
<dbReference type="InterPro" id="IPR027304">
    <property type="entry name" value="Trigger_fact/SurA_dom_sf"/>
</dbReference>
<dbReference type="EMBL" id="SZQL01000012">
    <property type="protein sequence ID" value="TKK67241.1"/>
    <property type="molecule type" value="Genomic_DNA"/>
</dbReference>
<keyword evidence="13" id="KW-1185">Reference proteome</keyword>
<comment type="similarity">
    <text evidence="3">Belongs to the FKBP-type PPIase family. Tig subfamily.</text>
</comment>
<accession>A0A4U3KX95</accession>
<feature type="domain" description="Trigger factor ribosome-binding bacterial" evidence="10">
    <location>
        <begin position="3"/>
        <end position="149"/>
    </location>
</feature>
<organism evidence="12 13">
    <name type="scientific">Ilyomonas limi</name>
    <dbReference type="NCBI Taxonomy" id="2575867"/>
    <lineage>
        <taxon>Bacteria</taxon>
        <taxon>Pseudomonadati</taxon>
        <taxon>Bacteroidota</taxon>
        <taxon>Chitinophagia</taxon>
        <taxon>Chitinophagales</taxon>
        <taxon>Chitinophagaceae</taxon>
        <taxon>Ilyomonas</taxon>
    </lineage>
</organism>
<name>A0A4U3KX95_9BACT</name>
<evidence type="ECO:0000256" key="9">
    <source>
        <dbReference type="ARBA" id="ARBA00029986"/>
    </source>
</evidence>
<reference evidence="12 13" key="1">
    <citation type="submission" date="2019-05" db="EMBL/GenBank/DDBJ databases">
        <title>Panacibacter sp. strain 17mud1-8 Genome sequencing and assembly.</title>
        <authorList>
            <person name="Chhetri G."/>
        </authorList>
    </citation>
    <scope>NUCLEOTIDE SEQUENCE [LARGE SCALE GENOMIC DNA]</scope>
    <source>
        <strain evidence="12 13">17mud1-8</strain>
    </source>
</reference>
<evidence type="ECO:0000256" key="2">
    <source>
        <dbReference type="ARBA" id="ARBA00004496"/>
    </source>
</evidence>
<dbReference type="PANTHER" id="PTHR30560">
    <property type="entry name" value="TRIGGER FACTOR CHAPERONE AND PEPTIDYL-PROLYL CIS/TRANS ISOMERASE"/>
    <property type="match status" value="1"/>
</dbReference>
<dbReference type="PANTHER" id="PTHR30560:SF3">
    <property type="entry name" value="TRIGGER FACTOR-LIKE PROTEIN TIG, CHLOROPLASTIC"/>
    <property type="match status" value="1"/>
</dbReference>
<dbReference type="GO" id="GO:0051083">
    <property type="term" value="P:'de novo' cotranslational protein folding"/>
    <property type="evidence" value="ECO:0007669"/>
    <property type="project" value="TreeGrafter"/>
</dbReference>
<dbReference type="NCBIfam" id="TIGR00115">
    <property type="entry name" value="tig"/>
    <property type="match status" value="1"/>
</dbReference>
<keyword evidence="8 12" id="KW-0413">Isomerase</keyword>
<evidence type="ECO:0000256" key="1">
    <source>
        <dbReference type="ARBA" id="ARBA00000971"/>
    </source>
</evidence>
<dbReference type="SUPFAM" id="SSF109998">
    <property type="entry name" value="Triger factor/SurA peptide-binding domain-like"/>
    <property type="match status" value="1"/>
</dbReference>
<dbReference type="InterPro" id="IPR036611">
    <property type="entry name" value="Trigger_fac_ribosome-bd_sf"/>
</dbReference>
<gene>
    <name evidence="12" type="primary">tig</name>
    <name evidence="12" type="ORF">FC093_15280</name>
</gene>
<dbReference type="Gene3D" id="3.30.70.1050">
    <property type="entry name" value="Trigger factor ribosome-binding domain"/>
    <property type="match status" value="1"/>
</dbReference>
<dbReference type="GO" id="GO:0005737">
    <property type="term" value="C:cytoplasm"/>
    <property type="evidence" value="ECO:0007669"/>
    <property type="project" value="UniProtKB-SubCell"/>
</dbReference>
<dbReference type="Pfam" id="PF05698">
    <property type="entry name" value="Trigger_C"/>
    <property type="match status" value="1"/>
</dbReference>
<dbReference type="InterPro" id="IPR037041">
    <property type="entry name" value="Trigger_fac_C_sf"/>
</dbReference>
<feature type="domain" description="Trigger factor C-terminal" evidence="11">
    <location>
        <begin position="282"/>
        <end position="386"/>
    </location>
</feature>
<dbReference type="SUPFAM" id="SSF102735">
    <property type="entry name" value="Trigger factor ribosome-binding domain"/>
    <property type="match status" value="1"/>
</dbReference>
<dbReference type="InterPro" id="IPR008881">
    <property type="entry name" value="Trigger_fac_ribosome-bd_bac"/>
</dbReference>
<dbReference type="Gene3D" id="1.10.3120.10">
    <property type="entry name" value="Trigger factor, C-terminal domain"/>
    <property type="match status" value="1"/>
</dbReference>
<dbReference type="OrthoDB" id="9767721at2"/>
<dbReference type="Proteomes" id="UP000305848">
    <property type="component" value="Unassembled WGS sequence"/>
</dbReference>
<dbReference type="GO" id="GO:0043022">
    <property type="term" value="F:ribosome binding"/>
    <property type="evidence" value="ECO:0007669"/>
    <property type="project" value="TreeGrafter"/>
</dbReference>
<evidence type="ECO:0000313" key="12">
    <source>
        <dbReference type="EMBL" id="TKK67241.1"/>
    </source>
</evidence>
<keyword evidence="6" id="KW-0697">Rotamase</keyword>
<evidence type="ECO:0000256" key="3">
    <source>
        <dbReference type="ARBA" id="ARBA00005464"/>
    </source>
</evidence>
<dbReference type="RefSeq" id="WP_137262671.1">
    <property type="nucleotide sequence ID" value="NZ_SZQL01000012.1"/>
</dbReference>
<dbReference type="AlphaFoldDB" id="A0A4U3KX95"/>
<dbReference type="GO" id="GO:0044183">
    <property type="term" value="F:protein folding chaperone"/>
    <property type="evidence" value="ECO:0007669"/>
    <property type="project" value="TreeGrafter"/>
</dbReference>
<comment type="subcellular location">
    <subcellularLocation>
        <location evidence="2">Cytoplasm</location>
    </subcellularLocation>
</comment>
<dbReference type="InterPro" id="IPR008880">
    <property type="entry name" value="Trigger_fac_C"/>
</dbReference>
<evidence type="ECO:0000313" key="13">
    <source>
        <dbReference type="Proteomes" id="UP000305848"/>
    </source>
</evidence>
<sequence>MATVTRENIGPLNDKLTVNIAKQDYLPAFEKSLKDYAKKANIPGFRKGMVPPGLVKKMYGSSVFTDEVLRTVEKELNNYVTEEKLDILAQPLPLPSDSQRLDVFNPADYTFDFEVGYKPEINIDIHNIHVTRYKVTVTEEMVNDEINRLQIRSGKMTNPDVIDNDENVLNVELKEADAEGNPIEGGIQKDNSFLLKYFTEDVKTQLREKKVEDTILIQLSKALEPKERELVMSDLGLDNHSDIDADKYFLMTIKKIGLVEKSELNEEFFNTVYPGRNITAEEDFGAEVKKEIEAYYDAQSRSQAQDQIFHALTDHTQLQFPESFLKRWLQLNGEQQKTEEEVNEEYPKYESQLKWSLIATKLIQDNNISVSPDEIRTFAQQRLMSYMGGQNFGDLSWMEDYTNRMMQDKKFVEQSYNEIQAAKLFDILLDQVQSTEEPISADDFASKLHHHHH</sequence>
<dbReference type="GO" id="GO:0043335">
    <property type="term" value="P:protein unfolding"/>
    <property type="evidence" value="ECO:0007669"/>
    <property type="project" value="TreeGrafter"/>
</dbReference>
<comment type="catalytic activity">
    <reaction evidence="1">
        <text>[protein]-peptidylproline (omega=180) = [protein]-peptidylproline (omega=0)</text>
        <dbReference type="Rhea" id="RHEA:16237"/>
        <dbReference type="Rhea" id="RHEA-COMP:10747"/>
        <dbReference type="Rhea" id="RHEA-COMP:10748"/>
        <dbReference type="ChEBI" id="CHEBI:83833"/>
        <dbReference type="ChEBI" id="CHEBI:83834"/>
        <dbReference type="EC" id="5.2.1.8"/>
    </reaction>
</comment>
<dbReference type="PIRSF" id="PIRSF003095">
    <property type="entry name" value="Trigger_factor"/>
    <property type="match status" value="1"/>
</dbReference>
<keyword evidence="7" id="KW-0143">Chaperone</keyword>
<evidence type="ECO:0000259" key="11">
    <source>
        <dbReference type="Pfam" id="PF05698"/>
    </source>
</evidence>
<evidence type="ECO:0000256" key="6">
    <source>
        <dbReference type="ARBA" id="ARBA00023110"/>
    </source>
</evidence>
<dbReference type="EC" id="5.2.1.8" evidence="4"/>
<evidence type="ECO:0000256" key="8">
    <source>
        <dbReference type="ARBA" id="ARBA00023235"/>
    </source>
</evidence>
<comment type="caution">
    <text evidence="12">The sequence shown here is derived from an EMBL/GenBank/DDBJ whole genome shotgun (WGS) entry which is preliminary data.</text>
</comment>
<dbReference type="GO" id="GO:0015031">
    <property type="term" value="P:protein transport"/>
    <property type="evidence" value="ECO:0007669"/>
    <property type="project" value="InterPro"/>
</dbReference>
<dbReference type="GO" id="GO:0003755">
    <property type="term" value="F:peptidyl-prolyl cis-trans isomerase activity"/>
    <property type="evidence" value="ECO:0007669"/>
    <property type="project" value="UniProtKB-KW"/>
</dbReference>
<evidence type="ECO:0000256" key="4">
    <source>
        <dbReference type="ARBA" id="ARBA00013194"/>
    </source>
</evidence>
<proteinExistence type="inferred from homology"/>
<protein>
    <recommendedName>
        <fullName evidence="5">Trigger factor</fullName>
        <ecNumber evidence="4">5.2.1.8</ecNumber>
    </recommendedName>
    <alternativeName>
        <fullName evidence="9">PPIase</fullName>
    </alternativeName>
</protein>